<keyword evidence="2" id="KW-1185">Reference proteome</keyword>
<evidence type="ECO:0000313" key="2">
    <source>
        <dbReference type="Proteomes" id="UP001295444"/>
    </source>
</evidence>
<dbReference type="AlphaFoldDB" id="A0AAD1VMG7"/>
<name>A0AAD1VMG7_PELCU</name>
<reference evidence="1" key="1">
    <citation type="submission" date="2022-03" db="EMBL/GenBank/DDBJ databases">
        <authorList>
            <person name="Alioto T."/>
            <person name="Alioto T."/>
            <person name="Gomez Garrido J."/>
        </authorList>
    </citation>
    <scope>NUCLEOTIDE SEQUENCE</scope>
</reference>
<dbReference type="EMBL" id="OW240912">
    <property type="protein sequence ID" value="CAH2221914.1"/>
    <property type="molecule type" value="Genomic_DNA"/>
</dbReference>
<proteinExistence type="predicted"/>
<accession>A0AAD1VMG7</accession>
<sequence>MEEKFQDRLYCYISLRSGAVSEEDMLKYREIARVGLWDEALEKVQYSRGDRHHSRRQRILARMAEWMPLLRKQPEEARVTRLEILVYAELALDDAY</sequence>
<evidence type="ECO:0000313" key="1">
    <source>
        <dbReference type="EMBL" id="CAH2221914.1"/>
    </source>
</evidence>
<protein>
    <submittedName>
        <fullName evidence="1">Uncharacterized protein</fullName>
    </submittedName>
</protein>
<organism evidence="1 2">
    <name type="scientific">Pelobates cultripes</name>
    <name type="common">Western spadefoot toad</name>
    <dbReference type="NCBI Taxonomy" id="61616"/>
    <lineage>
        <taxon>Eukaryota</taxon>
        <taxon>Metazoa</taxon>
        <taxon>Chordata</taxon>
        <taxon>Craniata</taxon>
        <taxon>Vertebrata</taxon>
        <taxon>Euteleostomi</taxon>
        <taxon>Amphibia</taxon>
        <taxon>Batrachia</taxon>
        <taxon>Anura</taxon>
        <taxon>Pelobatoidea</taxon>
        <taxon>Pelobatidae</taxon>
        <taxon>Pelobates</taxon>
    </lineage>
</organism>
<gene>
    <name evidence="1" type="ORF">PECUL_23A033039</name>
</gene>
<dbReference type="Proteomes" id="UP001295444">
    <property type="component" value="Chromosome 01"/>
</dbReference>